<keyword evidence="2" id="KW-1185">Reference proteome</keyword>
<reference evidence="2" key="1">
    <citation type="submission" date="2015-12" db="EMBL/GenBank/DDBJ databases">
        <title>Complete Genome Sequence of Azospirillum thiophilum BV-S.</title>
        <authorList>
            <person name="Fomenkov A."/>
            <person name="Vincze T."/>
            <person name="Grabovich M."/>
            <person name="Dubinina G."/>
            <person name="Orlova M."/>
            <person name="Belousova E."/>
            <person name="Roberts R.J."/>
        </authorList>
    </citation>
    <scope>NUCLEOTIDE SEQUENCE [LARGE SCALE GENOMIC DNA]</scope>
    <source>
        <strain evidence="2">BV-S</strain>
    </source>
</reference>
<accession>A0AAC8W1W6</accession>
<evidence type="ECO:0000313" key="2">
    <source>
        <dbReference type="Proteomes" id="UP000069935"/>
    </source>
</evidence>
<reference evidence="1 2" key="2">
    <citation type="journal article" date="2016" name="Genome Announc.">
        <title>Complete Genome Sequence of a Strain of Azospirillum thiophilum Isolated from a Sulfide Spring.</title>
        <authorList>
            <person name="Fomenkov A."/>
            <person name="Vincze T."/>
            <person name="Grabovich M."/>
            <person name="Anton B.P."/>
            <person name="Dubinina G."/>
            <person name="Orlova M."/>
            <person name="Belousova E."/>
            <person name="Roberts R.J."/>
        </authorList>
    </citation>
    <scope>NUCLEOTIDE SEQUENCE [LARGE SCALE GENOMIC DNA]</scope>
    <source>
        <strain evidence="1 2">BV-S</strain>
    </source>
</reference>
<dbReference type="EMBL" id="CP012403">
    <property type="protein sequence ID" value="ALG73400.1"/>
    <property type="molecule type" value="Genomic_DNA"/>
</dbReference>
<evidence type="ECO:0000313" key="1">
    <source>
        <dbReference type="EMBL" id="ALG73400.1"/>
    </source>
</evidence>
<sequence>MKLFHGEVISTEYQGKRKEMVSWIVDVLNCTETNAGQCLNDVEGHDGTSVGGGSGVTALTVQAGGKTCEVFHHSAGKPGTEKTATVFWIQYPTGLAKVVGLAKHQTATTYQFLWLAGAGFAFNSAKKPTLGSTINPF</sequence>
<gene>
    <name evidence="1" type="ORF">AL072_20405</name>
</gene>
<protein>
    <submittedName>
        <fullName evidence="1">Uncharacterized protein</fullName>
    </submittedName>
</protein>
<organism evidence="1 2">
    <name type="scientific">Azospirillum thiophilum</name>
    <dbReference type="NCBI Taxonomy" id="528244"/>
    <lineage>
        <taxon>Bacteria</taxon>
        <taxon>Pseudomonadati</taxon>
        <taxon>Pseudomonadota</taxon>
        <taxon>Alphaproteobacteria</taxon>
        <taxon>Rhodospirillales</taxon>
        <taxon>Azospirillaceae</taxon>
        <taxon>Azospirillum</taxon>
    </lineage>
</organism>
<proteinExistence type="predicted"/>
<dbReference type="AlphaFoldDB" id="A0AAC8W1W6"/>
<dbReference type="KEGG" id="ati:AL072_20405"/>
<dbReference type="Proteomes" id="UP000069935">
    <property type="component" value="Chromosome 3"/>
</dbReference>
<name>A0AAC8W1W6_9PROT</name>